<name>A0A1Y1UAJ3_9TREE</name>
<feature type="region of interest" description="Disordered" evidence="1">
    <location>
        <begin position="1"/>
        <end position="79"/>
    </location>
</feature>
<keyword evidence="3" id="KW-1185">Reference proteome</keyword>
<dbReference type="InParanoid" id="A0A1Y1UAJ3"/>
<protein>
    <submittedName>
        <fullName evidence="2">Uncharacterized protein</fullName>
    </submittedName>
</protein>
<dbReference type="Proteomes" id="UP000193218">
    <property type="component" value="Unassembled WGS sequence"/>
</dbReference>
<sequence length="79" mass="8472">MSDNNKNEEQQFNILPHPAKTNNPADLVSDPAGQGGLQGSGPNAFNAKEPHIPSQAVAQGLEQPKTRDELKAEAEKLNQ</sequence>
<organism evidence="2 3">
    <name type="scientific">Kockovaella imperatae</name>
    <dbReference type="NCBI Taxonomy" id="4999"/>
    <lineage>
        <taxon>Eukaryota</taxon>
        <taxon>Fungi</taxon>
        <taxon>Dikarya</taxon>
        <taxon>Basidiomycota</taxon>
        <taxon>Agaricomycotina</taxon>
        <taxon>Tremellomycetes</taxon>
        <taxon>Tremellales</taxon>
        <taxon>Cuniculitremaceae</taxon>
        <taxon>Kockovaella</taxon>
    </lineage>
</organism>
<feature type="compositionally biased region" description="Basic and acidic residues" evidence="1">
    <location>
        <begin position="64"/>
        <end position="79"/>
    </location>
</feature>
<dbReference type="GeneID" id="33558468"/>
<proteinExistence type="predicted"/>
<comment type="caution">
    <text evidence="2">The sequence shown here is derived from an EMBL/GenBank/DDBJ whole genome shotgun (WGS) entry which is preliminary data.</text>
</comment>
<evidence type="ECO:0000313" key="2">
    <source>
        <dbReference type="EMBL" id="ORX35058.1"/>
    </source>
</evidence>
<gene>
    <name evidence="2" type="ORF">BD324DRAFT_633767</name>
</gene>
<dbReference type="EMBL" id="NBSH01000012">
    <property type="protein sequence ID" value="ORX35058.1"/>
    <property type="molecule type" value="Genomic_DNA"/>
</dbReference>
<dbReference type="RefSeq" id="XP_021869274.1">
    <property type="nucleotide sequence ID" value="XM_022016659.1"/>
</dbReference>
<evidence type="ECO:0000256" key="1">
    <source>
        <dbReference type="SAM" id="MobiDB-lite"/>
    </source>
</evidence>
<dbReference type="AlphaFoldDB" id="A0A1Y1UAJ3"/>
<dbReference type="OrthoDB" id="2532734at2759"/>
<accession>A0A1Y1UAJ3</accession>
<reference evidence="2 3" key="1">
    <citation type="submission" date="2017-03" db="EMBL/GenBank/DDBJ databases">
        <title>Widespread Adenine N6-methylation of Active Genes in Fungi.</title>
        <authorList>
            <consortium name="DOE Joint Genome Institute"/>
            <person name="Mondo S.J."/>
            <person name="Dannebaum R.O."/>
            <person name="Kuo R.C."/>
            <person name="Louie K.B."/>
            <person name="Bewick A.J."/>
            <person name="Labutti K."/>
            <person name="Haridas S."/>
            <person name="Kuo A."/>
            <person name="Salamov A."/>
            <person name="Ahrendt S.R."/>
            <person name="Lau R."/>
            <person name="Bowen B.P."/>
            <person name="Lipzen A."/>
            <person name="Sullivan W."/>
            <person name="Andreopoulos W.B."/>
            <person name="Clum A."/>
            <person name="Lindquist E."/>
            <person name="Daum C."/>
            <person name="Northen T.R."/>
            <person name="Ramamoorthy G."/>
            <person name="Schmitz R.J."/>
            <person name="Gryganskyi A."/>
            <person name="Culley D."/>
            <person name="Magnuson J."/>
            <person name="James T.Y."/>
            <person name="O'Malley M.A."/>
            <person name="Stajich J.E."/>
            <person name="Spatafora J.W."/>
            <person name="Visel A."/>
            <person name="Grigoriev I.V."/>
        </authorList>
    </citation>
    <scope>NUCLEOTIDE SEQUENCE [LARGE SCALE GENOMIC DNA]</scope>
    <source>
        <strain evidence="2 3">NRRL Y-17943</strain>
    </source>
</reference>
<evidence type="ECO:0000313" key="3">
    <source>
        <dbReference type="Proteomes" id="UP000193218"/>
    </source>
</evidence>